<evidence type="ECO:0000313" key="1">
    <source>
        <dbReference type="EMBL" id="QDU60484.1"/>
    </source>
</evidence>
<accession>A0A518B0K3</accession>
<dbReference type="SUPFAM" id="SSF48452">
    <property type="entry name" value="TPR-like"/>
    <property type="match status" value="1"/>
</dbReference>
<dbReference type="EMBL" id="CP036279">
    <property type="protein sequence ID" value="QDU60484.1"/>
    <property type="molecule type" value="Genomic_DNA"/>
</dbReference>
<name>A0A518B0K3_9BACT</name>
<evidence type="ECO:0008006" key="3">
    <source>
        <dbReference type="Google" id="ProtNLM"/>
    </source>
</evidence>
<organism evidence="1 2">
    <name type="scientific">Kolteria novifilia</name>
    <dbReference type="NCBI Taxonomy" id="2527975"/>
    <lineage>
        <taxon>Bacteria</taxon>
        <taxon>Pseudomonadati</taxon>
        <taxon>Planctomycetota</taxon>
        <taxon>Planctomycetia</taxon>
        <taxon>Kolteriales</taxon>
        <taxon>Kolteriaceae</taxon>
        <taxon>Kolteria</taxon>
    </lineage>
</organism>
<dbReference type="KEGG" id="knv:Pan216_13250"/>
<keyword evidence="2" id="KW-1185">Reference proteome</keyword>
<reference evidence="1 2" key="1">
    <citation type="submission" date="2019-02" db="EMBL/GenBank/DDBJ databases">
        <title>Deep-cultivation of Planctomycetes and their phenomic and genomic characterization uncovers novel biology.</title>
        <authorList>
            <person name="Wiegand S."/>
            <person name="Jogler M."/>
            <person name="Boedeker C."/>
            <person name="Pinto D."/>
            <person name="Vollmers J."/>
            <person name="Rivas-Marin E."/>
            <person name="Kohn T."/>
            <person name="Peeters S.H."/>
            <person name="Heuer A."/>
            <person name="Rast P."/>
            <person name="Oberbeckmann S."/>
            <person name="Bunk B."/>
            <person name="Jeske O."/>
            <person name="Meyerdierks A."/>
            <person name="Storesund J.E."/>
            <person name="Kallscheuer N."/>
            <person name="Luecker S."/>
            <person name="Lage O.M."/>
            <person name="Pohl T."/>
            <person name="Merkel B.J."/>
            <person name="Hornburger P."/>
            <person name="Mueller R.-W."/>
            <person name="Bruemmer F."/>
            <person name="Labrenz M."/>
            <person name="Spormann A.M."/>
            <person name="Op den Camp H."/>
            <person name="Overmann J."/>
            <person name="Amann R."/>
            <person name="Jetten M.S.M."/>
            <person name="Mascher T."/>
            <person name="Medema M.H."/>
            <person name="Devos D.P."/>
            <person name="Kaster A.-K."/>
            <person name="Ovreas L."/>
            <person name="Rohde M."/>
            <person name="Galperin M.Y."/>
            <person name="Jogler C."/>
        </authorList>
    </citation>
    <scope>NUCLEOTIDE SEQUENCE [LARGE SCALE GENOMIC DNA]</scope>
    <source>
        <strain evidence="1 2">Pan216</strain>
    </source>
</reference>
<dbReference type="RefSeq" id="WP_145256390.1">
    <property type="nucleotide sequence ID" value="NZ_CP036279.1"/>
</dbReference>
<proteinExistence type="predicted"/>
<dbReference type="InterPro" id="IPR011990">
    <property type="entry name" value="TPR-like_helical_dom_sf"/>
</dbReference>
<dbReference type="Gene3D" id="1.25.40.10">
    <property type="entry name" value="Tetratricopeptide repeat domain"/>
    <property type="match status" value="1"/>
</dbReference>
<dbReference type="AlphaFoldDB" id="A0A518B0K3"/>
<protein>
    <recommendedName>
        <fullName evidence="3">Tetratricopeptide repeat protein</fullName>
    </recommendedName>
</protein>
<gene>
    <name evidence="1" type="ORF">Pan216_13250</name>
</gene>
<sequence>MPANVKNAIERRIQRVEEYWNEFAVNPDARLMRWLTDSENAQIVDAFVQLQSEDSGESPDYFLRFEQPFESFDSYSGVLCKTLREMYEEQRDALEAEGIDNTWQCPVPEEGNGDLRIFTRACGSFWKHYADLMERMVIFLTPTTIASVEEFHRWFAEILAKDPPEAIRFMMVDNVHAPFLGPLADADPARVVTQPLDLDMADAHRELARGDGPNTPDRAFRKEYASLTNAAGKGDVKGAELSAKRALTIAKKENWPAMGVVTHFALAAAYTAAGNKDSAIDTYRRAGVAANAADKQGAEEGPKLILQARMAEGAALVEAERYEEAAEAYAAAVPMAQKTEQLLAELECQRMRCFCLATLGEREQAWEAGKAALAVGEQLEPEQRLNSTLPYVGRALRDLAANESFEEQWPAVSKRLDEALGEDWAEG</sequence>
<dbReference type="Proteomes" id="UP000317093">
    <property type="component" value="Chromosome"/>
</dbReference>
<dbReference type="OrthoDB" id="1489669at2"/>
<evidence type="ECO:0000313" key="2">
    <source>
        <dbReference type="Proteomes" id="UP000317093"/>
    </source>
</evidence>